<name>A0A8J8MGZ1_9FIRM</name>
<dbReference type="Proteomes" id="UP000683246">
    <property type="component" value="Chromosome"/>
</dbReference>
<accession>A0A8J8MGZ1</accession>
<protein>
    <submittedName>
        <fullName evidence="6">Creatininase family protein</fullName>
    </submittedName>
</protein>
<dbReference type="GO" id="GO:0016811">
    <property type="term" value="F:hydrolase activity, acting on carbon-nitrogen (but not peptide) bonds, in linear amides"/>
    <property type="evidence" value="ECO:0007669"/>
    <property type="project" value="TreeGrafter"/>
</dbReference>
<evidence type="ECO:0000256" key="3">
    <source>
        <dbReference type="ARBA" id="ARBA00022801"/>
    </source>
</evidence>
<dbReference type="InterPro" id="IPR003785">
    <property type="entry name" value="Creatininase/forma_Hydrolase"/>
</dbReference>
<dbReference type="Pfam" id="PF02633">
    <property type="entry name" value="Creatininase"/>
    <property type="match status" value="1"/>
</dbReference>
<reference evidence="6" key="1">
    <citation type="submission" date="2020-07" db="EMBL/GenBank/DDBJ databases">
        <title>Vallitalea pronyensis genome.</title>
        <authorList>
            <person name="Postec A."/>
        </authorList>
    </citation>
    <scope>NUCLEOTIDE SEQUENCE</scope>
    <source>
        <strain evidence="6">FatNI3</strain>
    </source>
</reference>
<comment type="similarity">
    <text evidence="5">Belongs to the creatininase superfamily.</text>
</comment>
<sequence>MSDGIFKDTMANMKWTDIQNYVDKNAIVLLPLGVIEEHGPHLCLGTDIYIAHIQCTFIKQKLKERGFEVVIAPPFYWGICQSTGSFIGSFKARKETVKALLFDIMASLAEFGFKHVYGINAHGDINHSVALIEAFKEVTEKLRINARYAFAQDIMHHYGLNGDEPYICSIKPTTINVSSSKYPDVHGGDIETATMYKFYPHLTDVKKAKSLPPVELGDDKIMTWLYGGHTKELSPEGYLGAPADFENVNVLSNLQDIAYRISETIIDCL</sequence>
<keyword evidence="2" id="KW-0479">Metal-binding</keyword>
<proteinExistence type="inferred from homology"/>
<dbReference type="PANTHER" id="PTHR35005:SF1">
    <property type="entry name" value="2-AMINO-5-FORMYLAMINO-6-RIBOSYLAMINOPYRIMIDIN-4(3H)-ONE 5'-MONOPHOSPHATE DEFORMYLASE"/>
    <property type="match status" value="1"/>
</dbReference>
<evidence type="ECO:0000256" key="1">
    <source>
        <dbReference type="ARBA" id="ARBA00001947"/>
    </source>
</evidence>
<dbReference type="GO" id="GO:0009231">
    <property type="term" value="P:riboflavin biosynthetic process"/>
    <property type="evidence" value="ECO:0007669"/>
    <property type="project" value="TreeGrafter"/>
</dbReference>
<evidence type="ECO:0000313" key="7">
    <source>
        <dbReference type="Proteomes" id="UP000683246"/>
    </source>
</evidence>
<dbReference type="PANTHER" id="PTHR35005">
    <property type="entry name" value="3-DEHYDRO-SCYLLO-INOSOSE HYDROLASE"/>
    <property type="match status" value="1"/>
</dbReference>
<dbReference type="AlphaFoldDB" id="A0A8J8MGZ1"/>
<evidence type="ECO:0000256" key="2">
    <source>
        <dbReference type="ARBA" id="ARBA00022723"/>
    </source>
</evidence>
<keyword evidence="4" id="KW-0862">Zinc</keyword>
<keyword evidence="7" id="KW-1185">Reference proteome</keyword>
<evidence type="ECO:0000313" key="6">
    <source>
        <dbReference type="EMBL" id="QUI21138.1"/>
    </source>
</evidence>
<dbReference type="EMBL" id="CP058649">
    <property type="protein sequence ID" value="QUI21138.1"/>
    <property type="molecule type" value="Genomic_DNA"/>
</dbReference>
<gene>
    <name evidence="6" type="ORF">HZI73_02025</name>
</gene>
<dbReference type="SUPFAM" id="SSF102215">
    <property type="entry name" value="Creatininase"/>
    <property type="match status" value="1"/>
</dbReference>
<dbReference type="KEGG" id="vpy:HZI73_02025"/>
<evidence type="ECO:0000256" key="5">
    <source>
        <dbReference type="ARBA" id="ARBA00024029"/>
    </source>
</evidence>
<dbReference type="InterPro" id="IPR024087">
    <property type="entry name" value="Creatininase-like_sf"/>
</dbReference>
<comment type="cofactor">
    <cofactor evidence="1">
        <name>Zn(2+)</name>
        <dbReference type="ChEBI" id="CHEBI:29105"/>
    </cofactor>
</comment>
<evidence type="ECO:0000256" key="4">
    <source>
        <dbReference type="ARBA" id="ARBA00022833"/>
    </source>
</evidence>
<keyword evidence="3" id="KW-0378">Hydrolase</keyword>
<organism evidence="6 7">
    <name type="scientific">Vallitalea pronyensis</name>
    <dbReference type="NCBI Taxonomy" id="1348613"/>
    <lineage>
        <taxon>Bacteria</taxon>
        <taxon>Bacillati</taxon>
        <taxon>Bacillota</taxon>
        <taxon>Clostridia</taxon>
        <taxon>Lachnospirales</taxon>
        <taxon>Vallitaleaceae</taxon>
        <taxon>Vallitalea</taxon>
    </lineage>
</organism>
<dbReference type="RefSeq" id="WP_212696600.1">
    <property type="nucleotide sequence ID" value="NZ_CP058649.1"/>
</dbReference>
<dbReference type="Gene3D" id="3.40.50.10310">
    <property type="entry name" value="Creatininase"/>
    <property type="match status" value="1"/>
</dbReference>
<dbReference type="GO" id="GO:0046872">
    <property type="term" value="F:metal ion binding"/>
    <property type="evidence" value="ECO:0007669"/>
    <property type="project" value="UniProtKB-KW"/>
</dbReference>